<evidence type="ECO:0000313" key="1">
    <source>
        <dbReference type="EMBL" id="MBD1394033.1"/>
    </source>
</evidence>
<dbReference type="EMBL" id="JACWMX010000005">
    <property type="protein sequence ID" value="MBD1394033.1"/>
    <property type="molecule type" value="Genomic_DNA"/>
</dbReference>
<gene>
    <name evidence="1" type="ORF">IDJ76_13070</name>
</gene>
<name>A0A926NY63_9SPHI</name>
<dbReference type="RefSeq" id="WP_191163779.1">
    <property type="nucleotide sequence ID" value="NZ_JACWMX010000005.1"/>
</dbReference>
<sequence length="474" mass="51941">MKKIIISVIPLLFFGACKKDITSLNVNPKQPASVPATALFTQAQNTLASTLASSNVYLNTFRLIEQQWQETTYITESNYNIKDNKIPDGIWDAYYRDVLEPFEQAKAGFAASKTLSADEIKSDVAITDMMQVYSYYYLVTTFGNIPYTDALKVDNKFPKYDDALTVYNALLTRLDADIANLTTAQTLNNADQIYGGDIASWKLFGNSFKLKMGMTLADADNTKAKAVVEAAVASGVFTSNANNANFKFALNPPNTNPVWVDLVQSGRLDFIASKTIVDNLTTTTDPRLALYFTTDVSGSYSGGRPGTKNSYDAFSKPSTTLTAPNFPGLLLDYAETEFNLAEAVERGYNVGGTAASHYSNGVTASVLYWGGTAATASTYLAKTSVAYATATGTYKQKIGYQKWLALYNRGWDAWIENRRLDYPQLPAPANPVSTFPVRFTYPVSEQNVNTVNYTDASGKIGSDAVTTKLFFDKN</sequence>
<evidence type="ECO:0000313" key="2">
    <source>
        <dbReference type="Proteomes" id="UP000619078"/>
    </source>
</evidence>
<dbReference type="InterPro" id="IPR041662">
    <property type="entry name" value="SusD-like_2"/>
</dbReference>
<dbReference type="Pfam" id="PF12771">
    <property type="entry name" value="SusD-like_2"/>
    <property type="match status" value="1"/>
</dbReference>
<organism evidence="1 2">
    <name type="scientific">Mucilaginibacter glaciei</name>
    <dbReference type="NCBI Taxonomy" id="2772109"/>
    <lineage>
        <taxon>Bacteria</taxon>
        <taxon>Pseudomonadati</taxon>
        <taxon>Bacteroidota</taxon>
        <taxon>Sphingobacteriia</taxon>
        <taxon>Sphingobacteriales</taxon>
        <taxon>Sphingobacteriaceae</taxon>
        <taxon>Mucilaginibacter</taxon>
    </lineage>
</organism>
<dbReference type="Gene3D" id="1.25.40.390">
    <property type="match status" value="1"/>
</dbReference>
<accession>A0A926NY63</accession>
<keyword evidence="2" id="KW-1185">Reference proteome</keyword>
<proteinExistence type="predicted"/>
<dbReference type="InterPro" id="IPR011990">
    <property type="entry name" value="TPR-like_helical_dom_sf"/>
</dbReference>
<dbReference type="Proteomes" id="UP000619078">
    <property type="component" value="Unassembled WGS sequence"/>
</dbReference>
<reference evidence="1" key="1">
    <citation type="submission" date="2020-09" db="EMBL/GenBank/DDBJ databases">
        <title>Novel species of Mucilaginibacter isolated from a glacier on the Tibetan Plateau.</title>
        <authorList>
            <person name="Liu Q."/>
            <person name="Xin Y.-H."/>
        </authorList>
    </citation>
    <scope>NUCLEOTIDE SEQUENCE</scope>
    <source>
        <strain evidence="1">ZB1P21</strain>
    </source>
</reference>
<keyword evidence="1" id="KW-0449">Lipoprotein</keyword>
<protein>
    <submittedName>
        <fullName evidence="1">SusD/RagB family nutrient-binding outer membrane lipoprotein</fullName>
    </submittedName>
</protein>
<dbReference type="AlphaFoldDB" id="A0A926NY63"/>
<comment type="caution">
    <text evidence="1">The sequence shown here is derived from an EMBL/GenBank/DDBJ whole genome shotgun (WGS) entry which is preliminary data.</text>
</comment>
<dbReference type="SUPFAM" id="SSF48452">
    <property type="entry name" value="TPR-like"/>
    <property type="match status" value="1"/>
</dbReference>
<dbReference type="PROSITE" id="PS51257">
    <property type="entry name" value="PROKAR_LIPOPROTEIN"/>
    <property type="match status" value="1"/>
</dbReference>